<dbReference type="PANTHER" id="PTHR43625:SF40">
    <property type="entry name" value="ALDO-KETO REDUCTASE YAKC [NADP(+)]"/>
    <property type="match status" value="1"/>
</dbReference>
<dbReference type="Proteomes" id="UP001176517">
    <property type="component" value="Unassembled WGS sequence"/>
</dbReference>
<sequence>MSYLREFSNGEKLPAIGLGTMGLAAFYGKPTSQEGVNKLLDAAVENNVVLLDSAQAYSVPGTLGDNERQIGSWLRSSGKRDKVFISTKFIMRYKSDGTAGMDGSREWCHEACQNSLEWLGVDQIDLFYVHRPDPNVPVEETVAALKELKDAGKIRYIGVSEFTVEQLERASQIAHIDAYQVELSPWTPEILTNGLLEWCEKSRFKTPDDLEADDWRKNHPRFQGENFYKNLELVKEIEKLAHKKGVKASQICLAWVLSKSPSIFVIPGTTSPERLKENAAARDVVLSKEEIAEIDEVINSFKVQGTRYPDGAPAAF</sequence>
<dbReference type="GO" id="GO:0005737">
    <property type="term" value="C:cytoplasm"/>
    <property type="evidence" value="ECO:0007669"/>
    <property type="project" value="TreeGrafter"/>
</dbReference>
<dbReference type="AlphaFoldDB" id="A0AAN6JXS6"/>
<dbReference type="InterPro" id="IPR050791">
    <property type="entry name" value="Aldo-Keto_reductase"/>
</dbReference>
<protein>
    <recommendedName>
        <fullName evidence="2">NADP-dependent oxidoreductase domain-containing protein</fullName>
    </recommendedName>
</protein>
<dbReference type="PANTHER" id="PTHR43625">
    <property type="entry name" value="AFLATOXIN B1 ALDEHYDE REDUCTASE"/>
    <property type="match status" value="1"/>
</dbReference>
<name>A0AAN6JXS6_9BASI</name>
<feature type="domain" description="NADP-dependent oxidoreductase" evidence="2">
    <location>
        <begin position="16"/>
        <end position="298"/>
    </location>
</feature>
<dbReference type="GO" id="GO:0016491">
    <property type="term" value="F:oxidoreductase activity"/>
    <property type="evidence" value="ECO:0007669"/>
    <property type="project" value="UniProtKB-KW"/>
</dbReference>
<evidence type="ECO:0000313" key="4">
    <source>
        <dbReference type="Proteomes" id="UP001176517"/>
    </source>
</evidence>
<reference evidence="3" key="1">
    <citation type="journal article" date="2023" name="PhytoFront">
        <title>Draft Genome Resources of Seven Strains of Tilletia horrida, Causal Agent of Kernel Smut of Rice.</title>
        <authorList>
            <person name="Khanal S."/>
            <person name="Antony Babu S."/>
            <person name="Zhou X.G."/>
        </authorList>
    </citation>
    <scope>NUCLEOTIDE SEQUENCE</scope>
    <source>
        <strain evidence="3">TX6</strain>
    </source>
</reference>
<dbReference type="Gene3D" id="3.20.20.100">
    <property type="entry name" value="NADP-dependent oxidoreductase domain"/>
    <property type="match status" value="1"/>
</dbReference>
<evidence type="ECO:0000256" key="1">
    <source>
        <dbReference type="ARBA" id="ARBA00023002"/>
    </source>
</evidence>
<dbReference type="InterPro" id="IPR023210">
    <property type="entry name" value="NADP_OxRdtase_dom"/>
</dbReference>
<keyword evidence="4" id="KW-1185">Reference proteome</keyword>
<dbReference type="SUPFAM" id="SSF51430">
    <property type="entry name" value="NAD(P)-linked oxidoreductase"/>
    <property type="match status" value="1"/>
</dbReference>
<evidence type="ECO:0000259" key="2">
    <source>
        <dbReference type="Pfam" id="PF00248"/>
    </source>
</evidence>
<accession>A0AAN6JXS6</accession>
<organism evidence="3 4">
    <name type="scientific">Tilletia horrida</name>
    <dbReference type="NCBI Taxonomy" id="155126"/>
    <lineage>
        <taxon>Eukaryota</taxon>
        <taxon>Fungi</taxon>
        <taxon>Dikarya</taxon>
        <taxon>Basidiomycota</taxon>
        <taxon>Ustilaginomycotina</taxon>
        <taxon>Exobasidiomycetes</taxon>
        <taxon>Tilletiales</taxon>
        <taxon>Tilletiaceae</taxon>
        <taxon>Tilletia</taxon>
    </lineage>
</organism>
<dbReference type="Pfam" id="PF00248">
    <property type="entry name" value="Aldo_ket_red"/>
    <property type="match status" value="1"/>
</dbReference>
<evidence type="ECO:0000313" key="3">
    <source>
        <dbReference type="EMBL" id="KAK0550459.1"/>
    </source>
</evidence>
<comment type="caution">
    <text evidence="3">The sequence shown here is derived from an EMBL/GenBank/DDBJ whole genome shotgun (WGS) entry which is preliminary data.</text>
</comment>
<gene>
    <name evidence="3" type="ORF">OC846_003656</name>
</gene>
<dbReference type="InterPro" id="IPR036812">
    <property type="entry name" value="NAD(P)_OxRdtase_dom_sf"/>
</dbReference>
<keyword evidence="1" id="KW-0560">Oxidoreductase</keyword>
<proteinExistence type="predicted"/>
<dbReference type="EMBL" id="JAPDMZ010000092">
    <property type="protein sequence ID" value="KAK0550459.1"/>
    <property type="molecule type" value="Genomic_DNA"/>
</dbReference>